<reference evidence="4" key="1">
    <citation type="submission" date="2009-12" db="EMBL/GenBank/DDBJ databases">
        <authorList>
            <person name="Weinstock G."/>
            <person name="Sodergren E."/>
            <person name="Clifton S."/>
            <person name="Fulton L."/>
            <person name="Fulton B."/>
            <person name="Courtney L."/>
            <person name="Fronick C."/>
            <person name="Harrison M."/>
            <person name="Strong C."/>
            <person name="Farmer C."/>
            <person name="Delahaunty K."/>
            <person name="Markovic C."/>
            <person name="Hall O."/>
            <person name="Minx P."/>
            <person name="Tomlinson C."/>
            <person name="Mitreva M."/>
            <person name="Nelson J."/>
            <person name="Hou S."/>
            <person name="Wollam A."/>
            <person name="Pepin K.H."/>
            <person name="Johnson M."/>
            <person name="Bhonagiri V."/>
            <person name="Nash W.E."/>
            <person name="Warren W."/>
            <person name="Chinwalla A."/>
            <person name="Mardis E.R."/>
            <person name="Wilson R.K."/>
        </authorList>
    </citation>
    <scope>NUCLEOTIDE SEQUENCE [LARGE SCALE GENOMIC DNA]</scope>
    <source>
        <strain evidence="4">DSM 4541</strain>
    </source>
</reference>
<evidence type="ECO:0000256" key="1">
    <source>
        <dbReference type="SAM" id="MobiDB-lite"/>
    </source>
</evidence>
<dbReference type="HOGENOM" id="CLU_065360_1_0_6"/>
<dbReference type="Proteomes" id="UP000005512">
    <property type="component" value="Unassembled WGS sequence"/>
</dbReference>
<dbReference type="EMBL" id="ABXV02000023">
    <property type="protein sequence ID" value="EFB72430.1"/>
    <property type="molecule type" value="Genomic_DNA"/>
</dbReference>
<keyword evidence="5" id="KW-1185">Reference proteome</keyword>
<evidence type="ECO:0000259" key="3">
    <source>
        <dbReference type="Pfam" id="PF04225"/>
    </source>
</evidence>
<dbReference type="AlphaFoldDB" id="D1P2S5"/>
<dbReference type="GO" id="GO:0042834">
    <property type="term" value="F:peptidoglycan binding"/>
    <property type="evidence" value="ECO:0007669"/>
    <property type="project" value="InterPro"/>
</dbReference>
<dbReference type="eggNOG" id="COG3061">
    <property type="taxonomic scope" value="Bacteria"/>
</dbReference>
<keyword evidence="2" id="KW-0472">Membrane</keyword>
<accession>D1P2S5</accession>
<keyword evidence="2" id="KW-0812">Transmembrane</keyword>
<organism evidence="4 5">
    <name type="scientific">Providencia rustigianii DSM 4541</name>
    <dbReference type="NCBI Taxonomy" id="500637"/>
    <lineage>
        <taxon>Bacteria</taxon>
        <taxon>Pseudomonadati</taxon>
        <taxon>Pseudomonadota</taxon>
        <taxon>Gammaproteobacteria</taxon>
        <taxon>Enterobacterales</taxon>
        <taxon>Morganellaceae</taxon>
        <taxon>Providencia</taxon>
    </lineage>
</organism>
<sequence length="219" mass="24075">MRTKTVHLIVPHQGGVMFRLSAFHRYGIAILALIIIAAAFWPEGDKPPANNNGQSKPIVIPPPMEPQVIPEPIITPPEQPIPAIPEGQPPTQPVVPDIIQQPAEPTQPVVQPSVTPPPTAQPTEPKPARPSANEWQNYQIQKGKTLAQLFRDNNLQANDAFIMARVEGTEKPLSNLQQGQKLRLKANGKGEVQLLEITTQNGKTYSFARLSDGTYYRTP</sequence>
<feature type="transmembrane region" description="Helical" evidence="2">
    <location>
        <begin position="23"/>
        <end position="41"/>
    </location>
</feature>
<evidence type="ECO:0000313" key="4">
    <source>
        <dbReference type="EMBL" id="EFB72430.1"/>
    </source>
</evidence>
<evidence type="ECO:0000256" key="2">
    <source>
        <dbReference type="SAM" id="Phobius"/>
    </source>
</evidence>
<comment type="caution">
    <text evidence="4">The sequence shown here is derived from an EMBL/GenBank/DDBJ whole genome shotgun (WGS) entry which is preliminary data.</text>
</comment>
<protein>
    <submittedName>
        <fullName evidence="4">Opacity-associated protein A</fullName>
    </submittedName>
</protein>
<name>D1P2S5_9GAMM</name>
<feature type="region of interest" description="Disordered" evidence="1">
    <location>
        <begin position="104"/>
        <end position="133"/>
    </location>
</feature>
<gene>
    <name evidence="4" type="ORF">PROVRUST_06502</name>
</gene>
<proteinExistence type="predicted"/>
<feature type="domain" description="Opacity-associated protein A LysM-like" evidence="3">
    <location>
        <begin position="134"/>
        <end position="218"/>
    </location>
</feature>
<evidence type="ECO:0000313" key="5">
    <source>
        <dbReference type="Proteomes" id="UP000005512"/>
    </source>
</evidence>
<dbReference type="Gene3D" id="3.10.450.350">
    <property type="match status" value="1"/>
</dbReference>
<dbReference type="Pfam" id="PF04225">
    <property type="entry name" value="LysM_OapA"/>
    <property type="match status" value="1"/>
</dbReference>
<dbReference type="STRING" id="500637.PROVRUST_06502"/>
<keyword evidence="2" id="KW-1133">Transmembrane helix</keyword>
<dbReference type="InterPro" id="IPR007340">
    <property type="entry name" value="LysM_Opacity-associatedA"/>
</dbReference>